<evidence type="ECO:0000313" key="1">
    <source>
        <dbReference type="EMBL" id="MDA3625661.1"/>
    </source>
</evidence>
<dbReference type="Proteomes" id="UP001210380">
    <property type="component" value="Unassembled WGS sequence"/>
</dbReference>
<name>A0ABT4UVB4_9PSEU</name>
<keyword evidence="2" id="KW-1185">Reference proteome</keyword>
<dbReference type="EMBL" id="JAQGLA010000010">
    <property type="protein sequence ID" value="MDA3625661.1"/>
    <property type="molecule type" value="Genomic_DNA"/>
</dbReference>
<organism evidence="1 2">
    <name type="scientific">Saccharopolyspora oryzae</name>
    <dbReference type="NCBI Taxonomy" id="2997343"/>
    <lineage>
        <taxon>Bacteria</taxon>
        <taxon>Bacillati</taxon>
        <taxon>Actinomycetota</taxon>
        <taxon>Actinomycetes</taxon>
        <taxon>Pseudonocardiales</taxon>
        <taxon>Pseudonocardiaceae</taxon>
        <taxon>Saccharopolyspora</taxon>
    </lineage>
</organism>
<protein>
    <submittedName>
        <fullName evidence="1">Uncharacterized protein</fullName>
    </submittedName>
</protein>
<gene>
    <name evidence="1" type="ORF">OU415_09455</name>
</gene>
<evidence type="ECO:0000313" key="2">
    <source>
        <dbReference type="Proteomes" id="UP001210380"/>
    </source>
</evidence>
<comment type="caution">
    <text evidence="1">The sequence shown here is derived from an EMBL/GenBank/DDBJ whole genome shotgun (WGS) entry which is preliminary data.</text>
</comment>
<reference evidence="1 2" key="1">
    <citation type="submission" date="2022-11" db="EMBL/GenBank/DDBJ databases">
        <title>Draft genome sequence of Saccharopolyspora sp. WRP15-2 isolated from rhizosphere soils of wild rice in Thailand.</title>
        <authorList>
            <person name="Duangmal K."/>
            <person name="Kammanee S."/>
            <person name="Muangham S."/>
        </authorList>
    </citation>
    <scope>NUCLEOTIDE SEQUENCE [LARGE SCALE GENOMIC DNA]</scope>
    <source>
        <strain evidence="1 2">WRP15-2</strain>
    </source>
</reference>
<accession>A0ABT4UVB4</accession>
<proteinExistence type="predicted"/>
<sequence>MVMTDASTPDIHRFHNRIAEVSDGMIFVGYLWVGVADVTWRHRGKTYQDVNVDMVLASSTGNPQNPWDFSDRADPDDADAYAELASGRVLWYGTEYSIRFLDSGEASRVLRDVFPSKFPPPGKMETLISRIREFIDRRRRL</sequence>
<dbReference type="RefSeq" id="WP_270948236.1">
    <property type="nucleotide sequence ID" value="NZ_JAQGLA010000010.1"/>
</dbReference>